<dbReference type="EMBL" id="CAJVQC010011446">
    <property type="protein sequence ID" value="CAG8627376.1"/>
    <property type="molecule type" value="Genomic_DNA"/>
</dbReference>
<evidence type="ECO:0000313" key="2">
    <source>
        <dbReference type="Proteomes" id="UP000789920"/>
    </source>
</evidence>
<reference evidence="1" key="1">
    <citation type="submission" date="2021-06" db="EMBL/GenBank/DDBJ databases">
        <authorList>
            <person name="Kallberg Y."/>
            <person name="Tangrot J."/>
            <person name="Rosling A."/>
        </authorList>
    </citation>
    <scope>NUCLEOTIDE SEQUENCE</scope>
    <source>
        <strain evidence="1">MA461A</strain>
    </source>
</reference>
<protein>
    <submittedName>
        <fullName evidence="1">9900_t:CDS:1</fullName>
    </submittedName>
</protein>
<dbReference type="Proteomes" id="UP000789920">
    <property type="component" value="Unassembled WGS sequence"/>
</dbReference>
<accession>A0ACA9N163</accession>
<feature type="non-terminal residue" evidence="1">
    <location>
        <position position="1"/>
    </location>
</feature>
<comment type="caution">
    <text evidence="1">The sequence shown here is derived from an EMBL/GenBank/DDBJ whole genome shotgun (WGS) entry which is preliminary data.</text>
</comment>
<gene>
    <name evidence="1" type="ORF">RPERSI_LOCUS6960</name>
</gene>
<sequence length="129" mass="14910">VSGYKFIGYIPGTEANVDDVKMRGLILAASKKNSEFKSTSTINSSYTQVILKQELPTHTMAQVEYATPWLAALKKRRNYEFANEPDEAEEANEAEEADEAEEVRETRSSKKKQMYKKQKKWKKRWKQKG</sequence>
<evidence type="ECO:0000313" key="1">
    <source>
        <dbReference type="EMBL" id="CAG8627376.1"/>
    </source>
</evidence>
<keyword evidence="2" id="KW-1185">Reference proteome</keyword>
<name>A0ACA9N163_9GLOM</name>
<organism evidence="1 2">
    <name type="scientific">Racocetra persica</name>
    <dbReference type="NCBI Taxonomy" id="160502"/>
    <lineage>
        <taxon>Eukaryota</taxon>
        <taxon>Fungi</taxon>
        <taxon>Fungi incertae sedis</taxon>
        <taxon>Mucoromycota</taxon>
        <taxon>Glomeromycotina</taxon>
        <taxon>Glomeromycetes</taxon>
        <taxon>Diversisporales</taxon>
        <taxon>Gigasporaceae</taxon>
        <taxon>Racocetra</taxon>
    </lineage>
</organism>
<feature type="non-terminal residue" evidence="1">
    <location>
        <position position="129"/>
    </location>
</feature>
<proteinExistence type="predicted"/>